<dbReference type="EMBL" id="CAJFCW020000003">
    <property type="protein sequence ID" value="CAG9103292.1"/>
    <property type="molecule type" value="Genomic_DNA"/>
</dbReference>
<dbReference type="Pfam" id="PF17064">
    <property type="entry name" value="QVR"/>
    <property type="match status" value="1"/>
</dbReference>
<evidence type="ECO:0000313" key="4">
    <source>
        <dbReference type="Proteomes" id="UP000614601"/>
    </source>
</evidence>
<dbReference type="Proteomes" id="UP000783686">
    <property type="component" value="Unassembled WGS sequence"/>
</dbReference>
<organism evidence="3 4">
    <name type="scientific">Bursaphelenchus okinawaensis</name>
    <dbReference type="NCBI Taxonomy" id="465554"/>
    <lineage>
        <taxon>Eukaryota</taxon>
        <taxon>Metazoa</taxon>
        <taxon>Ecdysozoa</taxon>
        <taxon>Nematoda</taxon>
        <taxon>Chromadorea</taxon>
        <taxon>Rhabditida</taxon>
        <taxon>Tylenchina</taxon>
        <taxon>Tylenchomorpha</taxon>
        <taxon>Aphelenchoidea</taxon>
        <taxon>Aphelenchoididae</taxon>
        <taxon>Bursaphelenchus</taxon>
    </lineage>
</organism>
<accession>A0A811KHI8</accession>
<dbReference type="AlphaFoldDB" id="A0A811KHI8"/>
<keyword evidence="1" id="KW-0732">Signal</keyword>
<keyword evidence="2" id="KW-0325">Glycoprotein</keyword>
<proteinExistence type="predicted"/>
<protein>
    <submittedName>
        <fullName evidence="3">Uncharacterized protein</fullName>
    </submittedName>
</protein>
<gene>
    <name evidence="3" type="ORF">BOKJ2_LOCUS5778</name>
</gene>
<dbReference type="GO" id="GO:0030431">
    <property type="term" value="P:sleep"/>
    <property type="evidence" value="ECO:0007669"/>
    <property type="project" value="InterPro"/>
</dbReference>
<name>A0A811KHI8_9BILA</name>
<reference evidence="3" key="1">
    <citation type="submission" date="2020-09" db="EMBL/GenBank/DDBJ databases">
        <authorList>
            <person name="Kikuchi T."/>
        </authorList>
    </citation>
    <scope>NUCLEOTIDE SEQUENCE</scope>
    <source>
        <strain evidence="3">SH1</strain>
    </source>
</reference>
<dbReference type="InterPro" id="IPR031424">
    <property type="entry name" value="QVR-like"/>
</dbReference>
<evidence type="ECO:0000256" key="2">
    <source>
        <dbReference type="ARBA" id="ARBA00023180"/>
    </source>
</evidence>
<dbReference type="OrthoDB" id="5798680at2759"/>
<dbReference type="EMBL" id="CAJFDH010000003">
    <property type="protein sequence ID" value="CAD5214808.1"/>
    <property type="molecule type" value="Genomic_DNA"/>
</dbReference>
<evidence type="ECO:0000313" key="3">
    <source>
        <dbReference type="EMBL" id="CAD5214808.1"/>
    </source>
</evidence>
<dbReference type="GO" id="GO:0032222">
    <property type="term" value="P:regulation of synaptic transmission, cholinergic"/>
    <property type="evidence" value="ECO:0007669"/>
    <property type="project" value="InterPro"/>
</dbReference>
<keyword evidence="4" id="KW-1185">Reference proteome</keyword>
<evidence type="ECO:0000256" key="1">
    <source>
        <dbReference type="ARBA" id="ARBA00022729"/>
    </source>
</evidence>
<dbReference type="Proteomes" id="UP000614601">
    <property type="component" value="Unassembled WGS sequence"/>
</dbReference>
<sequence>MDVKQVLKSIQDTNWKSWLSQAISDPKVNECNDPFLPEIAIRAGAKSQECEAGSCLKMSIKEKSGNSFVWRSCLPDSKDSVTTDCTKVTTRTGDLEVCTCLVNYNTC</sequence>
<comment type="caution">
    <text evidence="3">The sequence shown here is derived from an EMBL/GenBank/DDBJ whole genome shotgun (WGS) entry which is preliminary data.</text>
</comment>